<keyword evidence="2" id="KW-1185">Reference proteome</keyword>
<evidence type="ECO:0000313" key="1">
    <source>
        <dbReference type="EMBL" id="AEF02814.1"/>
    </source>
</evidence>
<dbReference type="EMBL" id="CP002339">
    <property type="protein sequence ID" value="AEF02814.1"/>
    <property type="molecule type" value="Genomic_DNA"/>
</dbReference>
<dbReference type="HOGENOM" id="CLU_3003860_0_0_6"/>
<dbReference type="KEGG" id="alt:ambt_06385"/>
<reference evidence="1 2" key="1">
    <citation type="journal article" date="2011" name="J. Bacteriol.">
        <title>Complete genome sequence of the polycyclic aromatic hydrocarbon-degrading bacterium Alteromonas sp. strain SN2.</title>
        <authorList>
            <person name="Jin H.M."/>
            <person name="Jeong H."/>
            <person name="Moon E.J."/>
            <person name="Math R.K."/>
            <person name="Lee K."/>
            <person name="Kim H.J."/>
            <person name="Jeon C.O."/>
            <person name="Oh T.K."/>
            <person name="Kim J.F."/>
        </authorList>
    </citation>
    <scope>NUCLEOTIDE SEQUENCE [LARGE SCALE GENOMIC DNA]</scope>
    <source>
        <strain evidence="2">JCM 17741 / KACC 18427 / KCTC 11700BP / SN2</strain>
    </source>
</reference>
<evidence type="ECO:0000313" key="2">
    <source>
        <dbReference type="Proteomes" id="UP000000683"/>
    </source>
</evidence>
<protein>
    <submittedName>
        <fullName evidence="1">Uncharacterized protein</fullName>
    </submittedName>
</protein>
<dbReference type="Proteomes" id="UP000000683">
    <property type="component" value="Chromosome"/>
</dbReference>
<organism evidence="1 2">
    <name type="scientific">Alteromonas naphthalenivorans</name>
    <dbReference type="NCBI Taxonomy" id="715451"/>
    <lineage>
        <taxon>Bacteria</taxon>
        <taxon>Pseudomonadati</taxon>
        <taxon>Pseudomonadota</taxon>
        <taxon>Gammaproteobacteria</taxon>
        <taxon>Alteromonadales</taxon>
        <taxon>Alteromonadaceae</taxon>
        <taxon>Alteromonas/Salinimonas group</taxon>
        <taxon>Alteromonas</taxon>
    </lineage>
</organism>
<accession>F5ZCR5</accession>
<name>F5ZCR5_ALTNA</name>
<gene>
    <name evidence="1" type="ordered locus">ambt_06385</name>
</gene>
<sequence length="56" mass="6323">MNYQVQWRLLASNKNLAIKRILRNLLSTRGNIKTTNALAMIETTGEGSCTVFLLNQ</sequence>
<proteinExistence type="predicted"/>
<dbReference type="AlphaFoldDB" id="F5ZCR5"/>